<accession>A0AAW2Z3C6</accession>
<name>A0AAW2Z3C6_9EUKA</name>
<sequence length="163" mass="19172">DLYLDEAIEKYHFKHDFLLTIRSCQKYLTPYFNKILQQQEKLSKSYVGWVTQNPDIAACLHYYRAPLHRVFLNYSKATTNWNNTSTKNIKHSAAHMRMNTVSQDTFNQFLIDYELTPTFLSQESSDKLYRDLKTISGDVDFKNNLTIDEFIEALGRIAIHHTP</sequence>
<reference evidence="1 2" key="1">
    <citation type="submission" date="2024-03" db="EMBL/GenBank/DDBJ databases">
        <title>The Acrasis kona genome and developmental transcriptomes reveal deep origins of eukaryotic multicellular pathways.</title>
        <authorList>
            <person name="Sheikh S."/>
            <person name="Fu C.-J."/>
            <person name="Brown M.W."/>
            <person name="Baldauf S.L."/>
        </authorList>
    </citation>
    <scope>NUCLEOTIDE SEQUENCE [LARGE SCALE GENOMIC DNA]</scope>
    <source>
        <strain evidence="1 2">ATCC MYA-3509</strain>
    </source>
</reference>
<proteinExistence type="predicted"/>
<gene>
    <name evidence="1" type="ORF">AKO1_004842</name>
</gene>
<protein>
    <submittedName>
        <fullName evidence="1">UvrC</fullName>
    </submittedName>
</protein>
<dbReference type="EMBL" id="JAOPGA020001032">
    <property type="protein sequence ID" value="KAL0484256.1"/>
    <property type="molecule type" value="Genomic_DNA"/>
</dbReference>
<organism evidence="1 2">
    <name type="scientific">Acrasis kona</name>
    <dbReference type="NCBI Taxonomy" id="1008807"/>
    <lineage>
        <taxon>Eukaryota</taxon>
        <taxon>Discoba</taxon>
        <taxon>Heterolobosea</taxon>
        <taxon>Tetramitia</taxon>
        <taxon>Eutetramitia</taxon>
        <taxon>Acrasidae</taxon>
        <taxon>Acrasis</taxon>
    </lineage>
</organism>
<evidence type="ECO:0000313" key="1">
    <source>
        <dbReference type="EMBL" id="KAL0484256.1"/>
    </source>
</evidence>
<comment type="caution">
    <text evidence="1">The sequence shown here is derived from an EMBL/GenBank/DDBJ whole genome shotgun (WGS) entry which is preliminary data.</text>
</comment>
<dbReference type="Proteomes" id="UP001431209">
    <property type="component" value="Unassembled WGS sequence"/>
</dbReference>
<feature type="non-terminal residue" evidence="1">
    <location>
        <position position="1"/>
    </location>
</feature>
<evidence type="ECO:0000313" key="2">
    <source>
        <dbReference type="Proteomes" id="UP001431209"/>
    </source>
</evidence>
<dbReference type="AlphaFoldDB" id="A0AAW2Z3C6"/>
<keyword evidence="2" id="KW-1185">Reference proteome</keyword>
<feature type="non-terminal residue" evidence="1">
    <location>
        <position position="163"/>
    </location>
</feature>